<organism evidence="1 2">
    <name type="scientific">Anatilimnocola aggregata</name>
    <dbReference type="NCBI Taxonomy" id="2528021"/>
    <lineage>
        <taxon>Bacteria</taxon>
        <taxon>Pseudomonadati</taxon>
        <taxon>Planctomycetota</taxon>
        <taxon>Planctomycetia</taxon>
        <taxon>Pirellulales</taxon>
        <taxon>Pirellulaceae</taxon>
        <taxon>Anatilimnocola</taxon>
    </lineage>
</organism>
<sequence>MRFSVRSLLMVVCAVALFLGISIPLYRLWFPDAYAHVQVYKTRMANSVGANGMIEIELRRSDGTFESYYDLLSVPGELDRVTISGTPRRVYGLKLDLEPTQPITLGMRKRHAQKTKFLDAHVNVDDLGFSEYVLGKGMIVKPCGASRFRLTIGKSQEQLLRLHPEDIQP</sequence>
<dbReference type="RefSeq" id="WP_145097576.1">
    <property type="nucleotide sequence ID" value="NZ_CP036274.1"/>
</dbReference>
<dbReference type="Proteomes" id="UP000315017">
    <property type="component" value="Chromosome"/>
</dbReference>
<keyword evidence="2" id="KW-1185">Reference proteome</keyword>
<accession>A0A517YLH7</accession>
<proteinExistence type="predicted"/>
<dbReference type="KEGG" id="aagg:ETAA8_62160"/>
<evidence type="ECO:0000313" key="2">
    <source>
        <dbReference type="Proteomes" id="UP000315017"/>
    </source>
</evidence>
<gene>
    <name evidence="1" type="ORF">ETAA8_62160</name>
</gene>
<name>A0A517YLH7_9BACT</name>
<evidence type="ECO:0000313" key="1">
    <source>
        <dbReference type="EMBL" id="QDU31063.1"/>
    </source>
</evidence>
<reference evidence="1 2" key="1">
    <citation type="submission" date="2019-02" db="EMBL/GenBank/DDBJ databases">
        <title>Deep-cultivation of Planctomycetes and their phenomic and genomic characterization uncovers novel biology.</title>
        <authorList>
            <person name="Wiegand S."/>
            <person name="Jogler M."/>
            <person name="Boedeker C."/>
            <person name="Pinto D."/>
            <person name="Vollmers J."/>
            <person name="Rivas-Marin E."/>
            <person name="Kohn T."/>
            <person name="Peeters S.H."/>
            <person name="Heuer A."/>
            <person name="Rast P."/>
            <person name="Oberbeckmann S."/>
            <person name="Bunk B."/>
            <person name="Jeske O."/>
            <person name="Meyerdierks A."/>
            <person name="Storesund J.E."/>
            <person name="Kallscheuer N."/>
            <person name="Luecker S."/>
            <person name="Lage O.M."/>
            <person name="Pohl T."/>
            <person name="Merkel B.J."/>
            <person name="Hornburger P."/>
            <person name="Mueller R.-W."/>
            <person name="Bruemmer F."/>
            <person name="Labrenz M."/>
            <person name="Spormann A.M."/>
            <person name="Op den Camp H."/>
            <person name="Overmann J."/>
            <person name="Amann R."/>
            <person name="Jetten M.S.M."/>
            <person name="Mascher T."/>
            <person name="Medema M.H."/>
            <person name="Devos D.P."/>
            <person name="Kaster A.-K."/>
            <person name="Ovreas L."/>
            <person name="Rohde M."/>
            <person name="Galperin M.Y."/>
            <person name="Jogler C."/>
        </authorList>
    </citation>
    <scope>NUCLEOTIDE SEQUENCE [LARGE SCALE GENOMIC DNA]</scope>
    <source>
        <strain evidence="1 2">ETA_A8</strain>
    </source>
</reference>
<dbReference type="EMBL" id="CP036274">
    <property type="protein sequence ID" value="QDU31063.1"/>
    <property type="molecule type" value="Genomic_DNA"/>
</dbReference>
<protein>
    <submittedName>
        <fullName evidence="1">Uncharacterized protein</fullName>
    </submittedName>
</protein>
<dbReference type="AlphaFoldDB" id="A0A517YLH7"/>